<evidence type="ECO:0008006" key="16">
    <source>
        <dbReference type="Google" id="ProtNLM"/>
    </source>
</evidence>
<feature type="transmembrane region" description="Helical" evidence="11">
    <location>
        <begin position="100"/>
        <end position="123"/>
    </location>
</feature>
<feature type="transmembrane region" description="Helical" evidence="11">
    <location>
        <begin position="135"/>
        <end position="162"/>
    </location>
</feature>
<dbReference type="CDD" id="cd04590">
    <property type="entry name" value="CBS_pair_CorC_HlyC_assoc"/>
    <property type="match status" value="1"/>
</dbReference>
<accession>A0A7I8D442</accession>
<feature type="transmembrane region" description="Helical" evidence="11">
    <location>
        <begin position="183"/>
        <end position="200"/>
    </location>
</feature>
<keyword evidence="3" id="KW-1003">Cell membrane</keyword>
<dbReference type="GO" id="GO:0050660">
    <property type="term" value="F:flavin adenine dinucleotide binding"/>
    <property type="evidence" value="ECO:0007669"/>
    <property type="project" value="InterPro"/>
</dbReference>
<dbReference type="InterPro" id="IPR046342">
    <property type="entry name" value="CBS_dom_sf"/>
</dbReference>
<evidence type="ECO:0000256" key="5">
    <source>
        <dbReference type="ARBA" id="ARBA00022737"/>
    </source>
</evidence>
<dbReference type="PROSITE" id="PS51846">
    <property type="entry name" value="CNNM"/>
    <property type="match status" value="1"/>
</dbReference>
<dbReference type="PANTHER" id="PTHR43099">
    <property type="entry name" value="UPF0053 PROTEIN YRKA"/>
    <property type="match status" value="1"/>
</dbReference>
<dbReference type="InterPro" id="IPR051676">
    <property type="entry name" value="UPF0053_domain"/>
</dbReference>
<evidence type="ECO:0000256" key="11">
    <source>
        <dbReference type="SAM" id="Phobius"/>
    </source>
</evidence>
<keyword evidence="6 10" id="KW-1133">Transmembrane helix</keyword>
<dbReference type="Pfam" id="PF03471">
    <property type="entry name" value="CorC_HlyC"/>
    <property type="match status" value="1"/>
</dbReference>
<dbReference type="SUPFAM" id="SSF54631">
    <property type="entry name" value="CBS-domain pair"/>
    <property type="match status" value="1"/>
</dbReference>
<comment type="similarity">
    <text evidence="2">Belongs to the UPF0053 family.</text>
</comment>
<dbReference type="Proteomes" id="UP000593890">
    <property type="component" value="Chromosome"/>
</dbReference>
<dbReference type="InterPro" id="IPR044751">
    <property type="entry name" value="Ion_transp-like_CBS"/>
</dbReference>
<evidence type="ECO:0000256" key="7">
    <source>
        <dbReference type="ARBA" id="ARBA00023122"/>
    </source>
</evidence>
<dbReference type="GO" id="GO:0005886">
    <property type="term" value="C:plasma membrane"/>
    <property type="evidence" value="ECO:0007669"/>
    <property type="project" value="UniProtKB-SubCell"/>
</dbReference>
<evidence type="ECO:0000256" key="1">
    <source>
        <dbReference type="ARBA" id="ARBA00004651"/>
    </source>
</evidence>
<dbReference type="PANTHER" id="PTHR43099:SF2">
    <property type="entry name" value="UPF0053 PROTEIN YRKA"/>
    <property type="match status" value="1"/>
</dbReference>
<dbReference type="PROSITE" id="PS51371">
    <property type="entry name" value="CBS"/>
    <property type="match status" value="2"/>
</dbReference>
<dbReference type="SMART" id="SM01091">
    <property type="entry name" value="CorC_HlyC"/>
    <property type="match status" value="1"/>
</dbReference>
<dbReference type="KEGG" id="sman:C12CBH8_22270"/>
<comment type="subcellular location">
    <subcellularLocation>
        <location evidence="1">Cell membrane</location>
        <topology evidence="1">Multi-pass membrane protein</topology>
    </subcellularLocation>
</comment>
<dbReference type="InterPro" id="IPR002550">
    <property type="entry name" value="CNNM"/>
</dbReference>
<keyword evidence="15" id="KW-1185">Reference proteome</keyword>
<dbReference type="Pfam" id="PF01595">
    <property type="entry name" value="CNNM"/>
    <property type="match status" value="1"/>
</dbReference>
<proteinExistence type="inferred from homology"/>
<feature type="transmembrane region" description="Helical" evidence="11">
    <location>
        <begin position="44"/>
        <end position="68"/>
    </location>
</feature>
<dbReference type="Gene3D" id="3.10.580.10">
    <property type="entry name" value="CBS-domain"/>
    <property type="match status" value="1"/>
</dbReference>
<evidence type="ECO:0000256" key="9">
    <source>
        <dbReference type="PROSITE-ProRule" id="PRU00703"/>
    </source>
</evidence>
<feature type="domain" description="CNNM transmembrane" evidence="13">
    <location>
        <begin position="40"/>
        <end position="243"/>
    </location>
</feature>
<evidence type="ECO:0000259" key="12">
    <source>
        <dbReference type="PROSITE" id="PS51371"/>
    </source>
</evidence>
<evidence type="ECO:0000256" key="10">
    <source>
        <dbReference type="PROSITE-ProRule" id="PRU01193"/>
    </source>
</evidence>
<dbReference type="Gene3D" id="3.30.465.10">
    <property type="match status" value="1"/>
</dbReference>
<keyword evidence="8 10" id="KW-0472">Membrane</keyword>
<evidence type="ECO:0000256" key="4">
    <source>
        <dbReference type="ARBA" id="ARBA00022692"/>
    </source>
</evidence>
<dbReference type="SUPFAM" id="SSF56176">
    <property type="entry name" value="FAD-binding/transporter-associated domain-like"/>
    <property type="match status" value="1"/>
</dbReference>
<dbReference type="AlphaFoldDB" id="A0A7I8D442"/>
<dbReference type="Pfam" id="PF00571">
    <property type="entry name" value="CBS"/>
    <property type="match status" value="2"/>
</dbReference>
<feature type="domain" description="CBS" evidence="12">
    <location>
        <begin position="328"/>
        <end position="385"/>
    </location>
</feature>
<dbReference type="FunFam" id="3.10.580.10:FF:000002">
    <property type="entry name" value="Magnesium/cobalt efflux protein CorC"/>
    <property type="match status" value="1"/>
</dbReference>
<dbReference type="EMBL" id="AP023321">
    <property type="protein sequence ID" value="BCI61588.1"/>
    <property type="molecule type" value="Genomic_DNA"/>
</dbReference>
<evidence type="ECO:0000256" key="2">
    <source>
        <dbReference type="ARBA" id="ARBA00006337"/>
    </source>
</evidence>
<evidence type="ECO:0000256" key="6">
    <source>
        <dbReference type="ARBA" id="ARBA00022989"/>
    </source>
</evidence>
<evidence type="ECO:0000313" key="15">
    <source>
        <dbReference type="Proteomes" id="UP000593890"/>
    </source>
</evidence>
<evidence type="ECO:0000313" key="14">
    <source>
        <dbReference type="EMBL" id="BCI61588.1"/>
    </source>
</evidence>
<evidence type="ECO:0000256" key="8">
    <source>
        <dbReference type="ARBA" id="ARBA00023136"/>
    </source>
</evidence>
<reference evidence="15" key="1">
    <citation type="submission" date="2020-07" db="EMBL/GenBank/DDBJ databases">
        <title>Complete genome sequencing of Clostridia bacterium strain 12CBH8.</title>
        <authorList>
            <person name="Sakamoto M."/>
            <person name="Murakami T."/>
            <person name="Mori H."/>
        </authorList>
    </citation>
    <scope>NUCLEOTIDE SEQUENCE [LARGE SCALE GENOMIC DNA]</scope>
    <source>
        <strain evidence="15">12CBH8</strain>
    </source>
</reference>
<dbReference type="InterPro" id="IPR016169">
    <property type="entry name" value="FAD-bd_PCMH_sub2"/>
</dbReference>
<evidence type="ECO:0000256" key="3">
    <source>
        <dbReference type="ARBA" id="ARBA00022475"/>
    </source>
</evidence>
<keyword evidence="7 9" id="KW-0129">CBS domain</keyword>
<keyword evidence="5" id="KW-0677">Repeat</keyword>
<name>A0A7I8D442_9FIRM</name>
<dbReference type="InterPro" id="IPR005170">
    <property type="entry name" value="Transptr-assoc_dom"/>
</dbReference>
<dbReference type="InterPro" id="IPR000644">
    <property type="entry name" value="CBS_dom"/>
</dbReference>
<sequence length="487" mass="53858">MFALCARYFNKTMGIPIFPSERGTIMDPDGSPNLLMVNGSTSGLVAQIVILVLLICINAFFSASEMAIISLNDGKLKRDAEEGHKKARILLKLTQAPSSFLSTIQVGVTLSSFLIAAVAATSIADRIAVVLAPHIQAPLSVIAVVCTVVVTLLLAFLSIVFGEMAPKRIAMQRPESIAYRSAGILRAVTVLFKPLIWFLSHCANGVVRMFGCDPHAETHRATEEEIRMMVDVGEEKGLIEENTSEMINNIFEFDDITVDEIMTHRTEMEAVEEHDSVSKLLGIAIQKGYSRIPIYREDLDDVLGVCYIKDFLPYVTENLPDDFPLTKVMRKTLFVPESKKCSELFDELRRQKIQMAIVVDEYGGTAGLVTMEDLLESIVGNIQDEYDEDEEEVVQLGDTTFTMDGTTEVDEVSELLGIQLPEGDYDTLGGMLLEELGYVPESGSHPSVEFEGYRFTVQSVGERRIGKIHVEKLPDVQTGQDVSSNKK</sequence>
<organism evidence="14 15">
    <name type="scientific">Solibaculum mannosilyticum</name>
    <dbReference type="NCBI Taxonomy" id="2780922"/>
    <lineage>
        <taxon>Bacteria</taxon>
        <taxon>Bacillati</taxon>
        <taxon>Bacillota</taxon>
        <taxon>Clostridia</taxon>
        <taxon>Eubacteriales</taxon>
        <taxon>Oscillospiraceae</taxon>
        <taxon>Solibaculum</taxon>
    </lineage>
</organism>
<feature type="domain" description="CBS" evidence="12">
    <location>
        <begin position="262"/>
        <end position="323"/>
    </location>
</feature>
<dbReference type="InterPro" id="IPR036318">
    <property type="entry name" value="FAD-bd_PCMH-like_sf"/>
</dbReference>
<keyword evidence="4 10" id="KW-0812">Transmembrane</keyword>
<evidence type="ECO:0000259" key="13">
    <source>
        <dbReference type="PROSITE" id="PS51846"/>
    </source>
</evidence>
<protein>
    <recommendedName>
        <fullName evidence="16">HlyC/CorC family transporter</fullName>
    </recommendedName>
</protein>
<gene>
    <name evidence="14" type="ORF">C12CBH8_22270</name>
</gene>